<dbReference type="EMBL" id="LAZR01051778">
    <property type="protein sequence ID" value="KKK84435.1"/>
    <property type="molecule type" value="Genomic_DNA"/>
</dbReference>
<accession>A0A0F8ZET7</accession>
<feature type="non-terminal residue" evidence="1">
    <location>
        <position position="54"/>
    </location>
</feature>
<sequence>MSDDRDIVSNLITKVDASENKKAIAAVKKVEDSFKDANKAAKDFGKVAGTLAKG</sequence>
<proteinExistence type="predicted"/>
<organism evidence="1">
    <name type="scientific">marine sediment metagenome</name>
    <dbReference type="NCBI Taxonomy" id="412755"/>
    <lineage>
        <taxon>unclassified sequences</taxon>
        <taxon>metagenomes</taxon>
        <taxon>ecological metagenomes</taxon>
    </lineage>
</organism>
<protein>
    <submittedName>
        <fullName evidence="1">Uncharacterized protein</fullName>
    </submittedName>
</protein>
<reference evidence="1" key="1">
    <citation type="journal article" date="2015" name="Nature">
        <title>Complex archaea that bridge the gap between prokaryotes and eukaryotes.</title>
        <authorList>
            <person name="Spang A."/>
            <person name="Saw J.H."/>
            <person name="Jorgensen S.L."/>
            <person name="Zaremba-Niedzwiedzka K."/>
            <person name="Martijn J."/>
            <person name="Lind A.E."/>
            <person name="van Eijk R."/>
            <person name="Schleper C."/>
            <person name="Guy L."/>
            <person name="Ettema T.J."/>
        </authorList>
    </citation>
    <scope>NUCLEOTIDE SEQUENCE</scope>
</reference>
<name>A0A0F8ZET7_9ZZZZ</name>
<evidence type="ECO:0000313" key="1">
    <source>
        <dbReference type="EMBL" id="KKK84435.1"/>
    </source>
</evidence>
<comment type="caution">
    <text evidence="1">The sequence shown here is derived from an EMBL/GenBank/DDBJ whole genome shotgun (WGS) entry which is preliminary data.</text>
</comment>
<gene>
    <name evidence="1" type="ORF">LCGC14_2783340</name>
</gene>
<dbReference type="AlphaFoldDB" id="A0A0F8ZET7"/>